<dbReference type="RefSeq" id="WP_010915757.1">
    <property type="nucleotide sequence ID" value="NC_002679.1"/>
</dbReference>
<name>Q982I1_RHILO</name>
<proteinExistence type="predicted"/>
<dbReference type="Proteomes" id="UP000000552">
    <property type="component" value="Plasmid pMLa"/>
</dbReference>
<keyword evidence="1" id="KW-0614">Plasmid</keyword>
<dbReference type="AlphaFoldDB" id="Q982I1"/>
<reference evidence="1 2" key="1">
    <citation type="journal article" date="2000" name="DNA Res.">
        <title>Complete genome structure of the nitrogen-fixing symbiotic bacterium Mesorhizobium loti.</title>
        <authorList>
            <person name="Kaneko T."/>
            <person name="Nakamura Y."/>
            <person name="Sato S."/>
            <person name="Asamizu E."/>
            <person name="Kato T."/>
            <person name="Sasamoto S."/>
            <person name="Watanabe A."/>
            <person name="Idesawa K."/>
            <person name="Ishikawa A."/>
            <person name="Kawashima K."/>
            <person name="Kimura T."/>
            <person name="Kishida Y."/>
            <person name="Kiyokawa C."/>
            <person name="Kohara M."/>
            <person name="Matsumoto M."/>
            <person name="Matsuno A."/>
            <person name="Mochizuki Y."/>
            <person name="Nakayama S."/>
            <person name="Nakazaki N."/>
            <person name="Shimpo S."/>
            <person name="Sugimoto M."/>
            <person name="Takeuchi C."/>
            <person name="Yamada M."/>
            <person name="Tabata S."/>
        </authorList>
    </citation>
    <scope>NUCLEOTIDE SEQUENCE [LARGE SCALE GENOMIC DNA]</scope>
    <source>
        <strain evidence="2">LMG 29417 / CECT 9101 / MAFF 303099</strain>
        <plasmid evidence="1 2">pMLa</plasmid>
    </source>
</reference>
<protein>
    <submittedName>
        <fullName evidence="1">Msr9061 protein</fullName>
    </submittedName>
</protein>
<dbReference type="EMBL" id="BA000013">
    <property type="protein sequence ID" value="BAB54478.1"/>
    <property type="molecule type" value="Genomic_DNA"/>
</dbReference>
<dbReference type="HOGENOM" id="CLU_2880773_0_0_5"/>
<gene>
    <name evidence="1" type="ordered locus">msr9061</name>
</gene>
<evidence type="ECO:0000313" key="1">
    <source>
        <dbReference type="EMBL" id="BAB54478.1"/>
    </source>
</evidence>
<evidence type="ECO:0000313" key="2">
    <source>
        <dbReference type="Proteomes" id="UP000000552"/>
    </source>
</evidence>
<dbReference type="KEGG" id="mlo:msr9061"/>
<accession>Q982I1</accession>
<geneLocation type="plasmid" evidence="1 2">
    <name>pMLa</name>
</geneLocation>
<sequence length="64" mass="7199">MFEVGRDYRITMIVAVPGAWSDETSTWTVAAVDATLVKLTNPYNPDMILNTASWHFVRAELVKV</sequence>
<organism evidence="1 2">
    <name type="scientific">Mesorhizobium japonicum (strain LMG 29417 / CECT 9101 / MAFF 303099)</name>
    <name type="common">Mesorhizobium loti (strain MAFF 303099)</name>
    <dbReference type="NCBI Taxonomy" id="266835"/>
    <lineage>
        <taxon>Bacteria</taxon>
        <taxon>Pseudomonadati</taxon>
        <taxon>Pseudomonadota</taxon>
        <taxon>Alphaproteobacteria</taxon>
        <taxon>Hyphomicrobiales</taxon>
        <taxon>Phyllobacteriaceae</taxon>
        <taxon>Mesorhizobium</taxon>
    </lineage>
</organism>